<dbReference type="Proteomes" id="UP001417504">
    <property type="component" value="Unassembled WGS sequence"/>
</dbReference>
<dbReference type="AlphaFoldDB" id="A0AAP0KKJ2"/>
<dbReference type="PANTHER" id="PTHR48045:SF11">
    <property type="entry name" value="UDP-GLYCOSYLTRANSFERASE 72B1"/>
    <property type="match status" value="1"/>
</dbReference>
<evidence type="ECO:0000313" key="2">
    <source>
        <dbReference type="Proteomes" id="UP001417504"/>
    </source>
</evidence>
<dbReference type="SUPFAM" id="SSF53756">
    <property type="entry name" value="UDP-Glycosyltransferase/glycogen phosphorylase"/>
    <property type="match status" value="1"/>
</dbReference>
<sequence length="334" mass="36769">MGDLLGSPPSSVVQGSLNLGTYPQVSGSNLGGRKTTAGGCGWCGRGCGPWLTLPVRCQRGLNVIDSCGLERDVLVHALVRRAVGAYGLLALSIAASNSVSLAPFSHDLLPPKPPQGHSLHLPPPPPQPAFHDLPDNGKIETHISLTVTCSLNAICDALKSFTTTKLGIAFIVDIFDTDAFDMAWEFKIKPYIFTTTALVLSFVKHLPELRNFITSEFEDLPKKLKLPGCVPGYEAYKWFLQHAKRYELVEGITVNIFAEPNPQTLIELKLMKDWPLIYFVGPLIQNNKETLDDERYGKLKWLDKQPHGSVLFVLFRSGVGDERAEILVGYEESK</sequence>
<keyword evidence="2" id="KW-1185">Reference proteome</keyword>
<dbReference type="Gene3D" id="3.40.50.2000">
    <property type="entry name" value="Glycogen Phosphorylase B"/>
    <property type="match status" value="2"/>
</dbReference>
<comment type="caution">
    <text evidence="1">The sequence shown here is derived from an EMBL/GenBank/DDBJ whole genome shotgun (WGS) entry which is preliminary data.</text>
</comment>
<reference evidence="1 2" key="1">
    <citation type="submission" date="2024-01" db="EMBL/GenBank/DDBJ databases">
        <title>Genome assemblies of Stephania.</title>
        <authorList>
            <person name="Yang L."/>
        </authorList>
    </citation>
    <scope>NUCLEOTIDE SEQUENCE [LARGE SCALE GENOMIC DNA]</scope>
    <source>
        <strain evidence="1">QJT</strain>
        <tissue evidence="1">Leaf</tissue>
    </source>
</reference>
<proteinExistence type="predicted"/>
<evidence type="ECO:0000313" key="1">
    <source>
        <dbReference type="EMBL" id="KAK9153785.1"/>
    </source>
</evidence>
<name>A0AAP0KKJ2_9MAGN</name>
<gene>
    <name evidence="1" type="ORF">Sjap_001265</name>
</gene>
<organism evidence="1 2">
    <name type="scientific">Stephania japonica</name>
    <dbReference type="NCBI Taxonomy" id="461633"/>
    <lineage>
        <taxon>Eukaryota</taxon>
        <taxon>Viridiplantae</taxon>
        <taxon>Streptophyta</taxon>
        <taxon>Embryophyta</taxon>
        <taxon>Tracheophyta</taxon>
        <taxon>Spermatophyta</taxon>
        <taxon>Magnoliopsida</taxon>
        <taxon>Ranunculales</taxon>
        <taxon>Menispermaceae</taxon>
        <taxon>Menispermoideae</taxon>
        <taxon>Cissampelideae</taxon>
        <taxon>Stephania</taxon>
    </lineage>
</organism>
<accession>A0AAP0KKJ2</accession>
<protein>
    <submittedName>
        <fullName evidence="1">Uncharacterized protein</fullName>
    </submittedName>
</protein>
<dbReference type="EMBL" id="JBBNAE010000001">
    <property type="protein sequence ID" value="KAK9153785.1"/>
    <property type="molecule type" value="Genomic_DNA"/>
</dbReference>
<dbReference type="PANTHER" id="PTHR48045">
    <property type="entry name" value="UDP-GLYCOSYLTRANSFERASE 72B1"/>
    <property type="match status" value="1"/>
</dbReference>